<evidence type="ECO:0000256" key="2">
    <source>
        <dbReference type="SAM" id="Phobius"/>
    </source>
</evidence>
<dbReference type="AlphaFoldDB" id="A0A8J7KN50"/>
<reference evidence="3" key="1">
    <citation type="submission" date="2020-11" db="EMBL/GenBank/DDBJ databases">
        <title>Sequencing the genomes of 1000 actinobacteria strains.</title>
        <authorList>
            <person name="Klenk H.-P."/>
        </authorList>
    </citation>
    <scope>NUCLEOTIDE SEQUENCE</scope>
    <source>
        <strain evidence="3">DSM 45356</strain>
    </source>
</reference>
<feature type="transmembrane region" description="Helical" evidence="2">
    <location>
        <begin position="182"/>
        <end position="201"/>
    </location>
</feature>
<keyword evidence="4" id="KW-1185">Reference proteome</keyword>
<gene>
    <name evidence="3" type="ORF">IW245_006075</name>
</gene>
<dbReference type="EMBL" id="JADOUF010000001">
    <property type="protein sequence ID" value="MBG6139881.1"/>
    <property type="molecule type" value="Genomic_DNA"/>
</dbReference>
<protein>
    <submittedName>
        <fullName evidence="3">Uncharacterized protein</fullName>
    </submittedName>
</protein>
<proteinExistence type="predicted"/>
<feature type="transmembrane region" description="Helical" evidence="2">
    <location>
        <begin position="66"/>
        <end position="84"/>
    </location>
</feature>
<feature type="transmembrane region" description="Helical" evidence="2">
    <location>
        <begin position="283"/>
        <end position="300"/>
    </location>
</feature>
<keyword evidence="2" id="KW-0472">Membrane</keyword>
<feature type="transmembrane region" description="Helical" evidence="2">
    <location>
        <begin position="213"/>
        <end position="231"/>
    </location>
</feature>
<feature type="transmembrane region" description="Helical" evidence="2">
    <location>
        <begin position="41"/>
        <end position="59"/>
    </location>
</feature>
<name>A0A8J7KN50_9ACTN</name>
<sequence length="303" mass="31170">MTAPDIALNEPPRRAGRHTSRQARREALAAGEVRRVPVYKLRSLVLAGIAVLLTGVLLAGARQNHWVYAGVLLAVQLLCVATWIRATKPAGWPLVGGVALLVGALADVGAVLWRSTSLAPVAYALASGFLLAVFGQLARRDGRGRLTEAFASTLALNVLVVGYPIALILVRQDSGARTLGVCLLAAGAAVAVARIVDIVPVGPRLAPDVPRPLLGLLLGIAAGVGVAVLAAQLRTDLPVLHAVLLGVVTAGAAVLADLAVAYFEADESGSEWTNWLASARGPVTAFAVAIPVAYVASVLIQGV</sequence>
<dbReference type="RefSeq" id="WP_197006492.1">
    <property type="nucleotide sequence ID" value="NZ_BONS01000006.1"/>
</dbReference>
<accession>A0A8J7KN50</accession>
<feature type="transmembrane region" description="Helical" evidence="2">
    <location>
        <begin position="120"/>
        <end position="138"/>
    </location>
</feature>
<keyword evidence="2" id="KW-0812">Transmembrane</keyword>
<dbReference type="Proteomes" id="UP000622552">
    <property type="component" value="Unassembled WGS sequence"/>
</dbReference>
<comment type="caution">
    <text evidence="3">The sequence shown here is derived from an EMBL/GenBank/DDBJ whole genome shotgun (WGS) entry which is preliminary data.</text>
</comment>
<feature type="transmembrane region" description="Helical" evidence="2">
    <location>
        <begin position="243"/>
        <end position="263"/>
    </location>
</feature>
<organism evidence="3 4">
    <name type="scientific">Longispora fulva</name>
    <dbReference type="NCBI Taxonomy" id="619741"/>
    <lineage>
        <taxon>Bacteria</taxon>
        <taxon>Bacillati</taxon>
        <taxon>Actinomycetota</taxon>
        <taxon>Actinomycetes</taxon>
        <taxon>Micromonosporales</taxon>
        <taxon>Micromonosporaceae</taxon>
        <taxon>Longispora</taxon>
    </lineage>
</organism>
<evidence type="ECO:0000256" key="1">
    <source>
        <dbReference type="SAM" id="MobiDB-lite"/>
    </source>
</evidence>
<evidence type="ECO:0000313" key="4">
    <source>
        <dbReference type="Proteomes" id="UP000622552"/>
    </source>
</evidence>
<keyword evidence="2" id="KW-1133">Transmembrane helix</keyword>
<feature type="region of interest" description="Disordered" evidence="1">
    <location>
        <begin position="1"/>
        <end position="22"/>
    </location>
</feature>
<feature type="transmembrane region" description="Helical" evidence="2">
    <location>
        <begin position="150"/>
        <end position="170"/>
    </location>
</feature>
<feature type="transmembrane region" description="Helical" evidence="2">
    <location>
        <begin position="90"/>
        <end position="113"/>
    </location>
</feature>
<evidence type="ECO:0000313" key="3">
    <source>
        <dbReference type="EMBL" id="MBG6139881.1"/>
    </source>
</evidence>